<dbReference type="Gene3D" id="3.90.45.10">
    <property type="entry name" value="Peptide deformylase"/>
    <property type="match status" value="1"/>
</dbReference>
<evidence type="ECO:0000313" key="3">
    <source>
        <dbReference type="Proteomes" id="UP000005839"/>
    </source>
</evidence>
<dbReference type="EMBL" id="ABIC01000014">
    <property type="protein sequence ID" value="EDQ00999.1"/>
    <property type="molecule type" value="Genomic_DNA"/>
</dbReference>
<dbReference type="InterPro" id="IPR036821">
    <property type="entry name" value="Peptide_deformylase_sf"/>
</dbReference>
<protein>
    <submittedName>
        <fullName evidence="2">Polypeptide deformylase</fullName>
    </submittedName>
</protein>
<dbReference type="InterPro" id="IPR023635">
    <property type="entry name" value="Peptide_deformylase"/>
</dbReference>
<keyword evidence="3" id="KW-1185">Reference proteome</keyword>
<name>A9D8J7_9GAMM</name>
<dbReference type="Proteomes" id="UP000005839">
    <property type="component" value="Unassembled WGS sequence"/>
</dbReference>
<comment type="caution">
    <text evidence="2">The sequence shown here is derived from an EMBL/GenBank/DDBJ whole genome shotgun (WGS) entry which is preliminary data.</text>
</comment>
<gene>
    <name evidence="2" type="ORF">KT99_07194</name>
</gene>
<dbReference type="SUPFAM" id="SSF56420">
    <property type="entry name" value="Peptide deformylase"/>
    <property type="match status" value="1"/>
</dbReference>
<evidence type="ECO:0000313" key="2">
    <source>
        <dbReference type="EMBL" id="EDQ00999.1"/>
    </source>
</evidence>
<accession>A9D8J7</accession>
<proteinExistence type="inferred from homology"/>
<comment type="similarity">
    <text evidence="1">Belongs to the polypeptide deformylase family.</text>
</comment>
<dbReference type="STRING" id="314608.KT99_07194"/>
<evidence type="ECO:0000256" key="1">
    <source>
        <dbReference type="ARBA" id="ARBA00010759"/>
    </source>
</evidence>
<dbReference type="GO" id="GO:0042586">
    <property type="term" value="F:peptide deformylase activity"/>
    <property type="evidence" value="ECO:0007669"/>
    <property type="project" value="InterPro"/>
</dbReference>
<reference evidence="2 3" key="1">
    <citation type="submission" date="2007-10" db="EMBL/GenBank/DDBJ databases">
        <authorList>
            <person name="Yayanos A."/>
            <person name="Ferriera S."/>
            <person name="Johnson J."/>
            <person name="Kravitz S."/>
            <person name="Halpern A."/>
            <person name="Remington K."/>
            <person name="Beeson K."/>
            <person name="Tran B."/>
            <person name="Rogers Y.-H."/>
            <person name="Friedman R."/>
            <person name="Venter J.C."/>
        </authorList>
    </citation>
    <scope>NUCLEOTIDE SEQUENCE [LARGE SCALE GENOMIC DNA]</scope>
    <source>
        <strain evidence="2 3">KT99</strain>
    </source>
</reference>
<sequence>MKDQDVSFQDLNGLEYHPSLTGFIARIFQHEYVHLQGITLIERGAMQANNSLNEAVR</sequence>
<dbReference type="AlphaFoldDB" id="A9D8J7"/>
<organism evidence="2 3">
    <name type="scientific">Shewanella benthica KT99</name>
    <dbReference type="NCBI Taxonomy" id="314608"/>
    <lineage>
        <taxon>Bacteria</taxon>
        <taxon>Pseudomonadati</taxon>
        <taxon>Pseudomonadota</taxon>
        <taxon>Gammaproteobacteria</taxon>
        <taxon>Alteromonadales</taxon>
        <taxon>Shewanellaceae</taxon>
        <taxon>Shewanella</taxon>
    </lineage>
</organism>
<dbReference type="Pfam" id="PF01327">
    <property type="entry name" value="Pep_deformylase"/>
    <property type="match status" value="1"/>
</dbReference>